<gene>
    <name evidence="2" type="ORF">BECKFM1743A_GA0114220_101363</name>
    <name evidence="3" type="ORF">BECKFM1743B_GA0114221_100573</name>
    <name evidence="1" type="ORF">BECKFM1743C_GA0114222_101423</name>
</gene>
<dbReference type="AlphaFoldDB" id="A0A450VTC4"/>
<evidence type="ECO:0000313" key="2">
    <source>
        <dbReference type="EMBL" id="VFJ54741.1"/>
    </source>
</evidence>
<evidence type="ECO:0000313" key="1">
    <source>
        <dbReference type="EMBL" id="VFJ54677.1"/>
    </source>
</evidence>
<protein>
    <submittedName>
        <fullName evidence="3">Uncharacterized protein</fullName>
    </submittedName>
</protein>
<dbReference type="EMBL" id="CAADFL010000057">
    <property type="protein sequence ID" value="VFK08033.1"/>
    <property type="molecule type" value="Genomic_DNA"/>
</dbReference>
<organism evidence="3">
    <name type="scientific">Candidatus Kentrum sp. FM</name>
    <dbReference type="NCBI Taxonomy" id="2126340"/>
    <lineage>
        <taxon>Bacteria</taxon>
        <taxon>Pseudomonadati</taxon>
        <taxon>Pseudomonadota</taxon>
        <taxon>Gammaproteobacteria</taxon>
        <taxon>Candidatus Kentrum</taxon>
    </lineage>
</organism>
<accession>A0A450VTC4</accession>
<proteinExistence type="predicted"/>
<evidence type="ECO:0000313" key="3">
    <source>
        <dbReference type="EMBL" id="VFK08033.1"/>
    </source>
</evidence>
<dbReference type="EMBL" id="CAADFA010000142">
    <property type="protein sequence ID" value="VFJ54677.1"/>
    <property type="molecule type" value="Genomic_DNA"/>
</dbReference>
<sequence length="103" mass="10703">MGKADRQFRGQFGGQFGGEEMSGIMGLPVCALFDVAAQGAGMLIRAAVLLRQLQHRQGRVEISLLAPVPQPHRLVVIDGGIAAPGVNPLLTKSGGFRAPVASA</sequence>
<name>A0A450VTC4_9GAMM</name>
<reference evidence="3" key="1">
    <citation type="submission" date="2019-02" db="EMBL/GenBank/DDBJ databases">
        <authorList>
            <person name="Gruber-Vodicka R. H."/>
            <person name="Seah K. B. B."/>
        </authorList>
    </citation>
    <scope>NUCLEOTIDE SEQUENCE</scope>
    <source>
        <strain evidence="2">BECK_BZ163</strain>
        <strain evidence="3">BECK_BZ164</strain>
        <strain evidence="1">BECK_BZ165</strain>
    </source>
</reference>
<dbReference type="EMBL" id="CAADEZ010000136">
    <property type="protein sequence ID" value="VFJ54741.1"/>
    <property type="molecule type" value="Genomic_DNA"/>
</dbReference>